<evidence type="ECO:0000313" key="2">
    <source>
        <dbReference type="Proteomes" id="UP000828390"/>
    </source>
</evidence>
<sequence>MLIWFINDTISLESCAFGNTPGNLLRTPVTTCAAIVGSTTTSYNCYQDYYRGQCCATCEQYRLEYINIKGIHAILI</sequence>
<reference evidence="1" key="1">
    <citation type="journal article" date="2019" name="bioRxiv">
        <title>The Genome of the Zebra Mussel, Dreissena polymorpha: A Resource for Invasive Species Research.</title>
        <authorList>
            <person name="McCartney M.A."/>
            <person name="Auch B."/>
            <person name="Kono T."/>
            <person name="Mallez S."/>
            <person name="Zhang Y."/>
            <person name="Obille A."/>
            <person name="Becker A."/>
            <person name="Abrahante J.E."/>
            <person name="Garbe J."/>
            <person name="Badalamenti J.P."/>
            <person name="Herman A."/>
            <person name="Mangelson H."/>
            <person name="Liachko I."/>
            <person name="Sullivan S."/>
            <person name="Sone E.D."/>
            <person name="Koren S."/>
            <person name="Silverstein K.A.T."/>
            <person name="Beckman K.B."/>
            <person name="Gohl D.M."/>
        </authorList>
    </citation>
    <scope>NUCLEOTIDE SEQUENCE</scope>
    <source>
        <strain evidence="1">Duluth1</strain>
        <tissue evidence="1">Whole animal</tissue>
    </source>
</reference>
<dbReference type="EMBL" id="JAIWYP010000004">
    <property type="protein sequence ID" value="KAH3839197.1"/>
    <property type="molecule type" value="Genomic_DNA"/>
</dbReference>
<reference evidence="1" key="2">
    <citation type="submission" date="2020-11" db="EMBL/GenBank/DDBJ databases">
        <authorList>
            <person name="McCartney M.A."/>
            <person name="Auch B."/>
            <person name="Kono T."/>
            <person name="Mallez S."/>
            <person name="Becker A."/>
            <person name="Gohl D.M."/>
            <person name="Silverstein K.A.T."/>
            <person name="Koren S."/>
            <person name="Bechman K.B."/>
            <person name="Herman A."/>
            <person name="Abrahante J.E."/>
            <person name="Garbe J."/>
        </authorList>
    </citation>
    <scope>NUCLEOTIDE SEQUENCE</scope>
    <source>
        <strain evidence="1">Duluth1</strain>
        <tissue evidence="1">Whole animal</tissue>
    </source>
</reference>
<comment type="caution">
    <text evidence="1">The sequence shown here is derived from an EMBL/GenBank/DDBJ whole genome shotgun (WGS) entry which is preliminary data.</text>
</comment>
<protein>
    <submittedName>
        <fullName evidence="1">Uncharacterized protein</fullName>
    </submittedName>
</protein>
<accession>A0A9D4KG02</accession>
<organism evidence="1 2">
    <name type="scientific">Dreissena polymorpha</name>
    <name type="common">Zebra mussel</name>
    <name type="synonym">Mytilus polymorpha</name>
    <dbReference type="NCBI Taxonomy" id="45954"/>
    <lineage>
        <taxon>Eukaryota</taxon>
        <taxon>Metazoa</taxon>
        <taxon>Spiralia</taxon>
        <taxon>Lophotrochozoa</taxon>
        <taxon>Mollusca</taxon>
        <taxon>Bivalvia</taxon>
        <taxon>Autobranchia</taxon>
        <taxon>Heteroconchia</taxon>
        <taxon>Euheterodonta</taxon>
        <taxon>Imparidentia</taxon>
        <taxon>Neoheterodontei</taxon>
        <taxon>Myida</taxon>
        <taxon>Dreissenoidea</taxon>
        <taxon>Dreissenidae</taxon>
        <taxon>Dreissena</taxon>
    </lineage>
</organism>
<dbReference type="Proteomes" id="UP000828390">
    <property type="component" value="Unassembled WGS sequence"/>
</dbReference>
<proteinExistence type="predicted"/>
<keyword evidence="2" id="KW-1185">Reference proteome</keyword>
<dbReference type="AlphaFoldDB" id="A0A9D4KG02"/>
<evidence type="ECO:0000313" key="1">
    <source>
        <dbReference type="EMBL" id="KAH3839197.1"/>
    </source>
</evidence>
<gene>
    <name evidence="1" type="ORF">DPMN_112622</name>
</gene>
<name>A0A9D4KG02_DREPO</name>